<dbReference type="Pfam" id="PF00076">
    <property type="entry name" value="RRM_1"/>
    <property type="match status" value="1"/>
</dbReference>
<evidence type="ECO:0000259" key="6">
    <source>
        <dbReference type="PROSITE" id="PS50102"/>
    </source>
</evidence>
<dbReference type="PROSITE" id="PS50102">
    <property type="entry name" value="RRM"/>
    <property type="match status" value="1"/>
</dbReference>
<feature type="region of interest" description="Disordered" evidence="5">
    <location>
        <begin position="1"/>
        <end position="238"/>
    </location>
</feature>
<dbReference type="GO" id="GO:0005730">
    <property type="term" value="C:nucleolus"/>
    <property type="evidence" value="ECO:0007669"/>
    <property type="project" value="UniProtKB-SubCell"/>
</dbReference>
<dbReference type="CDD" id="cd12307">
    <property type="entry name" value="RRM_NIFK_like"/>
    <property type="match status" value="1"/>
</dbReference>
<feature type="compositionally biased region" description="Acidic residues" evidence="5">
    <location>
        <begin position="161"/>
        <end position="187"/>
    </location>
</feature>
<feature type="compositionally biased region" description="Basic residues" evidence="5">
    <location>
        <begin position="471"/>
        <end position="481"/>
    </location>
</feature>
<protein>
    <recommendedName>
        <fullName evidence="6">RRM domain-containing protein</fullName>
    </recommendedName>
</protein>
<feature type="compositionally biased region" description="Basic and acidic residues" evidence="5">
    <location>
        <begin position="440"/>
        <end position="458"/>
    </location>
</feature>
<evidence type="ECO:0000313" key="7">
    <source>
        <dbReference type="EMBL" id="KAK4214461.1"/>
    </source>
</evidence>
<dbReference type="InterPro" id="IPR000504">
    <property type="entry name" value="RRM_dom"/>
</dbReference>
<dbReference type="Proteomes" id="UP001301769">
    <property type="component" value="Unassembled WGS sequence"/>
</dbReference>
<feature type="compositionally biased region" description="Basic and acidic residues" evidence="5">
    <location>
        <begin position="34"/>
        <end position="43"/>
    </location>
</feature>
<dbReference type="GO" id="GO:0003723">
    <property type="term" value="F:RNA binding"/>
    <property type="evidence" value="ECO:0007669"/>
    <property type="project" value="UniProtKB-UniRule"/>
</dbReference>
<feature type="compositionally biased region" description="Acidic residues" evidence="5">
    <location>
        <begin position="96"/>
        <end position="109"/>
    </location>
</feature>
<proteinExistence type="predicted"/>
<dbReference type="Gene3D" id="3.30.70.330">
    <property type="match status" value="1"/>
</dbReference>
<evidence type="ECO:0000256" key="5">
    <source>
        <dbReference type="SAM" id="MobiDB-lite"/>
    </source>
</evidence>
<feature type="domain" description="RRM" evidence="6">
    <location>
        <begin position="243"/>
        <end position="321"/>
    </location>
</feature>
<comment type="subcellular location">
    <subcellularLocation>
        <location evidence="1">Nucleus</location>
        <location evidence="1">Nucleolus</location>
    </subcellularLocation>
</comment>
<evidence type="ECO:0000256" key="4">
    <source>
        <dbReference type="PROSITE-ProRule" id="PRU00176"/>
    </source>
</evidence>
<keyword evidence="2 4" id="KW-0694">RNA-binding</keyword>
<reference evidence="7" key="2">
    <citation type="submission" date="2023-05" db="EMBL/GenBank/DDBJ databases">
        <authorList>
            <consortium name="Lawrence Berkeley National Laboratory"/>
            <person name="Steindorff A."/>
            <person name="Hensen N."/>
            <person name="Bonometti L."/>
            <person name="Westerberg I."/>
            <person name="Brannstrom I.O."/>
            <person name="Guillou S."/>
            <person name="Cros-Aarteil S."/>
            <person name="Calhoun S."/>
            <person name="Haridas S."/>
            <person name="Kuo A."/>
            <person name="Mondo S."/>
            <person name="Pangilinan J."/>
            <person name="Riley R."/>
            <person name="Labutti K."/>
            <person name="Andreopoulos B."/>
            <person name="Lipzen A."/>
            <person name="Chen C."/>
            <person name="Yanf M."/>
            <person name="Daum C."/>
            <person name="Ng V."/>
            <person name="Clum A."/>
            <person name="Ohm R."/>
            <person name="Martin F."/>
            <person name="Silar P."/>
            <person name="Natvig D."/>
            <person name="Lalanne C."/>
            <person name="Gautier V."/>
            <person name="Ament-Velasquez S.L."/>
            <person name="Kruys A."/>
            <person name="Hutchinson M.I."/>
            <person name="Powell A.J."/>
            <person name="Barry K."/>
            <person name="Miller A.N."/>
            <person name="Grigoriev I.V."/>
            <person name="Debuchy R."/>
            <person name="Gladieux P."/>
            <person name="Thoren M.H."/>
            <person name="Johannesson H."/>
        </authorList>
    </citation>
    <scope>NUCLEOTIDE SEQUENCE</scope>
    <source>
        <strain evidence="7">PSN293</strain>
    </source>
</reference>
<dbReference type="InterPro" id="IPR035979">
    <property type="entry name" value="RBD_domain_sf"/>
</dbReference>
<dbReference type="PANTHER" id="PTHR46754">
    <property type="entry name" value="MKI67 FHA DOMAIN-INTERACTING NUCLEOLAR PHOSPHOPROTEIN"/>
    <property type="match status" value="1"/>
</dbReference>
<name>A0AAN7B6E4_9PEZI</name>
<comment type="caution">
    <text evidence="7">The sequence shown here is derived from an EMBL/GenBank/DDBJ whole genome shotgun (WGS) entry which is preliminary data.</text>
</comment>
<evidence type="ECO:0000256" key="3">
    <source>
        <dbReference type="ARBA" id="ARBA00023242"/>
    </source>
</evidence>
<gene>
    <name evidence="7" type="ORF">QBC37DRAFT_421191</name>
</gene>
<dbReference type="SMART" id="SM00360">
    <property type="entry name" value="RRM"/>
    <property type="match status" value="1"/>
</dbReference>
<evidence type="ECO:0000313" key="8">
    <source>
        <dbReference type="Proteomes" id="UP001301769"/>
    </source>
</evidence>
<dbReference type="EMBL" id="MU858093">
    <property type="protein sequence ID" value="KAK4214461.1"/>
    <property type="molecule type" value="Genomic_DNA"/>
</dbReference>
<accession>A0AAN7B6E4</accession>
<sequence length="481" mass="52817">MARELRSSKAKAAALEEKPAPAKKSTIVKAAKVTKTEKRKAPEDDSVASPVATKKAKATKTKKVVEEEVVEEEVEKVVAPKKSKSKGKKAAPAPEPEPEAMDEDKEEEQPPAPAAPTPKSALKKAKGSPAASKTNGTPSSEKKTKAASKKSTPAKVKEVEQEAEEEEEEDTAPASDNDEPEDEENLDDNTKALAKTFQDSDHEDEQEEAPKKSTYKTGQDVGKIPKQKKAPKTAPPAIKGKSGVVYLGRIPHGFYEHQIRAYFSQFGPITNIRVARNKKTGASRHFAFIEFEEHETADIAARTMDKYLLFGHLLICKLVKPENVHPDLFKGANRRFKVVPWNKMQGKQLERPKSESQWNVRISKEEQRRAKRAEKLQAMGYEFEPPALKAPEAKEVIEPAPVPAAIEEAAATEENGVAAVEEKKGDDVESEAAVEAPAEVVKEVEEQEEEAKAKETPVKKAAKEKKGSAAKVRKSRRSSTK</sequence>
<dbReference type="InterPro" id="IPR012677">
    <property type="entry name" value="Nucleotide-bd_a/b_plait_sf"/>
</dbReference>
<dbReference type="SUPFAM" id="SSF54928">
    <property type="entry name" value="RNA-binding domain, RBD"/>
    <property type="match status" value="1"/>
</dbReference>
<evidence type="ECO:0000256" key="1">
    <source>
        <dbReference type="ARBA" id="ARBA00004604"/>
    </source>
</evidence>
<keyword evidence="3" id="KW-0539">Nucleus</keyword>
<dbReference type="AlphaFoldDB" id="A0AAN7B6E4"/>
<reference evidence="7" key="1">
    <citation type="journal article" date="2023" name="Mol. Phylogenet. Evol.">
        <title>Genome-scale phylogeny and comparative genomics of the fungal order Sordariales.</title>
        <authorList>
            <person name="Hensen N."/>
            <person name="Bonometti L."/>
            <person name="Westerberg I."/>
            <person name="Brannstrom I.O."/>
            <person name="Guillou S."/>
            <person name="Cros-Aarteil S."/>
            <person name="Calhoun S."/>
            <person name="Haridas S."/>
            <person name="Kuo A."/>
            <person name="Mondo S."/>
            <person name="Pangilinan J."/>
            <person name="Riley R."/>
            <person name="LaButti K."/>
            <person name="Andreopoulos B."/>
            <person name="Lipzen A."/>
            <person name="Chen C."/>
            <person name="Yan M."/>
            <person name="Daum C."/>
            <person name="Ng V."/>
            <person name="Clum A."/>
            <person name="Steindorff A."/>
            <person name="Ohm R.A."/>
            <person name="Martin F."/>
            <person name="Silar P."/>
            <person name="Natvig D.O."/>
            <person name="Lalanne C."/>
            <person name="Gautier V."/>
            <person name="Ament-Velasquez S.L."/>
            <person name="Kruys A."/>
            <person name="Hutchinson M.I."/>
            <person name="Powell A.J."/>
            <person name="Barry K."/>
            <person name="Miller A.N."/>
            <person name="Grigoriev I.V."/>
            <person name="Debuchy R."/>
            <person name="Gladieux P."/>
            <person name="Hiltunen Thoren M."/>
            <person name="Johannesson H."/>
        </authorList>
    </citation>
    <scope>NUCLEOTIDE SEQUENCE</scope>
    <source>
        <strain evidence="7">PSN293</strain>
    </source>
</reference>
<feature type="region of interest" description="Disordered" evidence="5">
    <location>
        <begin position="410"/>
        <end position="481"/>
    </location>
</feature>
<feature type="compositionally biased region" description="Basic residues" evidence="5">
    <location>
        <begin position="79"/>
        <end position="89"/>
    </location>
</feature>
<organism evidence="7 8">
    <name type="scientific">Rhypophila decipiens</name>
    <dbReference type="NCBI Taxonomy" id="261697"/>
    <lineage>
        <taxon>Eukaryota</taxon>
        <taxon>Fungi</taxon>
        <taxon>Dikarya</taxon>
        <taxon>Ascomycota</taxon>
        <taxon>Pezizomycotina</taxon>
        <taxon>Sordariomycetes</taxon>
        <taxon>Sordariomycetidae</taxon>
        <taxon>Sordariales</taxon>
        <taxon>Naviculisporaceae</taxon>
        <taxon>Rhypophila</taxon>
    </lineage>
</organism>
<keyword evidence="8" id="KW-1185">Reference proteome</keyword>
<evidence type="ECO:0000256" key="2">
    <source>
        <dbReference type="ARBA" id="ARBA00022884"/>
    </source>
</evidence>